<dbReference type="OrthoDB" id="4966371at2759"/>
<proteinExistence type="predicted"/>
<evidence type="ECO:0000313" key="2">
    <source>
        <dbReference type="Proteomes" id="UP000288168"/>
    </source>
</evidence>
<reference evidence="1 2" key="1">
    <citation type="submission" date="2017-06" db="EMBL/GenBank/DDBJ databases">
        <title>Comparative genomic analysis of Ambrosia Fusariam Clade fungi.</title>
        <authorList>
            <person name="Stajich J.E."/>
            <person name="Carrillo J."/>
            <person name="Kijimoto T."/>
            <person name="Eskalen A."/>
            <person name="O'Donnell K."/>
            <person name="Kasson M."/>
        </authorList>
    </citation>
    <scope>NUCLEOTIDE SEQUENCE [LARGE SCALE GENOMIC DNA]</scope>
    <source>
        <strain evidence="1 2">NRRL62584</strain>
    </source>
</reference>
<comment type="caution">
    <text evidence="1">The sequence shown here is derived from an EMBL/GenBank/DDBJ whole genome shotgun (WGS) entry which is preliminary data.</text>
</comment>
<dbReference type="EMBL" id="NKCI01000006">
    <property type="protein sequence ID" value="RSL71548.1"/>
    <property type="molecule type" value="Genomic_DNA"/>
</dbReference>
<organism evidence="1 2">
    <name type="scientific">Fusarium duplospermum</name>
    <dbReference type="NCBI Taxonomy" id="1325734"/>
    <lineage>
        <taxon>Eukaryota</taxon>
        <taxon>Fungi</taxon>
        <taxon>Dikarya</taxon>
        <taxon>Ascomycota</taxon>
        <taxon>Pezizomycotina</taxon>
        <taxon>Sordariomycetes</taxon>
        <taxon>Hypocreomycetidae</taxon>
        <taxon>Hypocreales</taxon>
        <taxon>Nectriaceae</taxon>
        <taxon>Fusarium</taxon>
        <taxon>Fusarium solani species complex</taxon>
    </lineage>
</organism>
<sequence>MCLTKNTYWACHRCGQDISDPEEPPVVYCFRSIINQKCSHVVTNVIVVCDPALCLYCGFHRHEKYHEVEERIRGMSVGQGLLGSRRMKFFWGIDPAEAWDSFYQVEQKRLAHGKWRCDEEQFSWKKYHDGLTSNAVEKLKLPWLS</sequence>
<gene>
    <name evidence="1" type="ORF">CEP54_001308</name>
</gene>
<dbReference type="AlphaFoldDB" id="A0A428R220"/>
<evidence type="ECO:0000313" key="1">
    <source>
        <dbReference type="EMBL" id="RSL71548.1"/>
    </source>
</evidence>
<accession>A0A428R220</accession>
<name>A0A428R220_9HYPO</name>
<keyword evidence="2" id="KW-1185">Reference proteome</keyword>
<dbReference type="Proteomes" id="UP000288168">
    <property type="component" value="Unassembled WGS sequence"/>
</dbReference>
<protein>
    <submittedName>
        <fullName evidence="1">Uncharacterized protein</fullName>
    </submittedName>
</protein>